<dbReference type="InterPro" id="IPR011021">
    <property type="entry name" value="Arrestin-like_N"/>
</dbReference>
<keyword evidence="4" id="KW-1185">Reference proteome</keyword>
<dbReference type="SUPFAM" id="SSF81296">
    <property type="entry name" value="E set domains"/>
    <property type="match status" value="1"/>
</dbReference>
<evidence type="ECO:0000259" key="2">
    <source>
        <dbReference type="SMART" id="SM01017"/>
    </source>
</evidence>
<dbReference type="InterPro" id="IPR014752">
    <property type="entry name" value="Arrestin-like_C"/>
</dbReference>
<gene>
    <name evidence="3" type="ORF">BDQ12DRAFT_673805</name>
</gene>
<dbReference type="GO" id="GO:0031625">
    <property type="term" value="F:ubiquitin protein ligase binding"/>
    <property type="evidence" value="ECO:0007669"/>
    <property type="project" value="TreeGrafter"/>
</dbReference>
<evidence type="ECO:0000256" key="1">
    <source>
        <dbReference type="SAM" id="MobiDB-lite"/>
    </source>
</evidence>
<dbReference type="OrthoDB" id="2238745at2759"/>
<feature type="region of interest" description="Disordered" evidence="1">
    <location>
        <begin position="203"/>
        <end position="239"/>
    </location>
</feature>
<dbReference type="InterPro" id="IPR014756">
    <property type="entry name" value="Ig_E-set"/>
</dbReference>
<dbReference type="GO" id="GO:0005829">
    <property type="term" value="C:cytosol"/>
    <property type="evidence" value="ECO:0007669"/>
    <property type="project" value="TreeGrafter"/>
</dbReference>
<feature type="domain" description="Arrestin C-terminal-like" evidence="2">
    <location>
        <begin position="499"/>
        <end position="688"/>
    </location>
</feature>
<name>A0A5C3MHS3_9AGAR</name>
<dbReference type="InterPro" id="IPR011022">
    <property type="entry name" value="Arrestin_C-like"/>
</dbReference>
<dbReference type="Pfam" id="PF02752">
    <property type="entry name" value="Arrestin_C"/>
    <property type="match status" value="1"/>
</dbReference>
<evidence type="ECO:0000313" key="3">
    <source>
        <dbReference type="EMBL" id="TFK44914.1"/>
    </source>
</evidence>
<dbReference type="Proteomes" id="UP000308652">
    <property type="component" value="Unassembled WGS sequence"/>
</dbReference>
<protein>
    <recommendedName>
        <fullName evidence="2">Arrestin C-terminal-like domain-containing protein</fullName>
    </recommendedName>
</protein>
<dbReference type="PANTHER" id="PTHR11188:SF17">
    <property type="entry name" value="FI21816P1"/>
    <property type="match status" value="1"/>
</dbReference>
<dbReference type="EMBL" id="ML213590">
    <property type="protein sequence ID" value="TFK44914.1"/>
    <property type="molecule type" value="Genomic_DNA"/>
</dbReference>
<dbReference type="PANTHER" id="PTHR11188">
    <property type="entry name" value="ARRESTIN DOMAIN CONTAINING PROTEIN"/>
    <property type="match status" value="1"/>
</dbReference>
<organism evidence="3 4">
    <name type="scientific">Crucibulum laeve</name>
    <dbReference type="NCBI Taxonomy" id="68775"/>
    <lineage>
        <taxon>Eukaryota</taxon>
        <taxon>Fungi</taxon>
        <taxon>Dikarya</taxon>
        <taxon>Basidiomycota</taxon>
        <taxon>Agaricomycotina</taxon>
        <taxon>Agaricomycetes</taxon>
        <taxon>Agaricomycetidae</taxon>
        <taxon>Agaricales</taxon>
        <taxon>Agaricineae</taxon>
        <taxon>Nidulariaceae</taxon>
        <taxon>Crucibulum</taxon>
    </lineage>
</organism>
<feature type="compositionally biased region" description="Low complexity" evidence="1">
    <location>
        <begin position="257"/>
        <end position="272"/>
    </location>
</feature>
<feature type="region of interest" description="Disordered" evidence="1">
    <location>
        <begin position="251"/>
        <end position="324"/>
    </location>
</feature>
<sequence length="808" mass="89845">MLAEKNPTNKKNSLSIRLTESAVFLRTDGTAHGRRQHQNTNERPSMLRGLLTLDLVKPTKITSIELELQAKTATAWPEGVGARRIEVTEEHRVFHASTVYFRAGKASSSRRTASIGPGVAHSGSGDDALYDDNEGSPPSQGVHTPRREVSRGRAVSPPSPIDTEVPRGRNVRRGSMDMVHYQRSPVSHHEEFDMAPIPPYSPFATSPNWGTPERPPLTPATSSGHVMSAPETAQNPAQSLEEFRNSLHTSLKSYQRSQSNLSPTASSSNSLRLQERSLSRRPSMDGVPEHEPGPSTPRQRTQRSPTPPARNPSEHQTRGRKGSRFSFSAVSSVLMDAVRSSSPITGKFARSRERSTDDASRDRRGRTMDRGDNEADSPPTSVTRKRESKTRESRDLTSAFSRVGEMLKLDDEERKVAGDGWKEFKKGTYTYPISFSIPGNSPPTMQCDYGSVTWRLRATVHRPGAFKSKLTASREVIIISCPTEEDTEDTENIIVERHWDQQLQYLISISGRSFYIGGTVPVTFTMMPLAKVKVHRISVFIEERVDYYTHMRRIARTDPITRIELLSLKGEGKGADPILPLESDDPDAFRNSPLYAIVTPDDDVSEMASSLMGPGPWTFHQELKLPPSCRMLKFTNRNRRSNIVVTHLLKCVMRVERGDDLHVDAKTGRRKMFDIVVQTPVHILSCRCNPEWTSLPRYSESMNDPATIGTNCPCVVRRMAAGGYQPGFRTHLPVALERMASRHSSDSSASAAETSPVNPVLMRSLRQQEVLINTSTQFERLISGQESEIGEAPPAYDVTMRLSAVAAA</sequence>
<dbReference type="GO" id="GO:0005886">
    <property type="term" value="C:plasma membrane"/>
    <property type="evidence" value="ECO:0007669"/>
    <property type="project" value="TreeGrafter"/>
</dbReference>
<proteinExistence type="predicted"/>
<dbReference type="GO" id="GO:0030674">
    <property type="term" value="F:protein-macromolecule adaptor activity"/>
    <property type="evidence" value="ECO:0007669"/>
    <property type="project" value="TreeGrafter"/>
</dbReference>
<dbReference type="GO" id="GO:0070086">
    <property type="term" value="P:ubiquitin-dependent endocytosis"/>
    <property type="evidence" value="ECO:0007669"/>
    <property type="project" value="TreeGrafter"/>
</dbReference>
<feature type="compositionally biased region" description="Polar residues" evidence="1">
    <location>
        <begin position="219"/>
        <end position="238"/>
    </location>
</feature>
<dbReference type="AlphaFoldDB" id="A0A5C3MHS3"/>
<evidence type="ECO:0000313" key="4">
    <source>
        <dbReference type="Proteomes" id="UP000308652"/>
    </source>
</evidence>
<dbReference type="Pfam" id="PF00339">
    <property type="entry name" value="Arrestin_N"/>
    <property type="match status" value="1"/>
</dbReference>
<dbReference type="InterPro" id="IPR050357">
    <property type="entry name" value="Arrestin_domain-protein"/>
</dbReference>
<dbReference type="STRING" id="68775.A0A5C3MHS3"/>
<dbReference type="Gene3D" id="2.60.40.640">
    <property type="match status" value="1"/>
</dbReference>
<feature type="compositionally biased region" description="Basic and acidic residues" evidence="1">
    <location>
        <begin position="350"/>
        <end position="373"/>
    </location>
</feature>
<dbReference type="SMART" id="SM01017">
    <property type="entry name" value="Arrestin_C"/>
    <property type="match status" value="1"/>
</dbReference>
<reference evidence="3 4" key="1">
    <citation type="journal article" date="2019" name="Nat. Ecol. Evol.">
        <title>Megaphylogeny resolves global patterns of mushroom evolution.</title>
        <authorList>
            <person name="Varga T."/>
            <person name="Krizsan K."/>
            <person name="Foldi C."/>
            <person name="Dima B."/>
            <person name="Sanchez-Garcia M."/>
            <person name="Sanchez-Ramirez S."/>
            <person name="Szollosi G.J."/>
            <person name="Szarkandi J.G."/>
            <person name="Papp V."/>
            <person name="Albert L."/>
            <person name="Andreopoulos W."/>
            <person name="Angelini C."/>
            <person name="Antonin V."/>
            <person name="Barry K.W."/>
            <person name="Bougher N.L."/>
            <person name="Buchanan P."/>
            <person name="Buyck B."/>
            <person name="Bense V."/>
            <person name="Catcheside P."/>
            <person name="Chovatia M."/>
            <person name="Cooper J."/>
            <person name="Damon W."/>
            <person name="Desjardin D."/>
            <person name="Finy P."/>
            <person name="Geml J."/>
            <person name="Haridas S."/>
            <person name="Hughes K."/>
            <person name="Justo A."/>
            <person name="Karasinski D."/>
            <person name="Kautmanova I."/>
            <person name="Kiss B."/>
            <person name="Kocsube S."/>
            <person name="Kotiranta H."/>
            <person name="LaButti K.M."/>
            <person name="Lechner B.E."/>
            <person name="Liimatainen K."/>
            <person name="Lipzen A."/>
            <person name="Lukacs Z."/>
            <person name="Mihaltcheva S."/>
            <person name="Morgado L.N."/>
            <person name="Niskanen T."/>
            <person name="Noordeloos M.E."/>
            <person name="Ohm R.A."/>
            <person name="Ortiz-Santana B."/>
            <person name="Ovrebo C."/>
            <person name="Racz N."/>
            <person name="Riley R."/>
            <person name="Savchenko A."/>
            <person name="Shiryaev A."/>
            <person name="Soop K."/>
            <person name="Spirin V."/>
            <person name="Szebenyi C."/>
            <person name="Tomsovsky M."/>
            <person name="Tulloss R.E."/>
            <person name="Uehling J."/>
            <person name="Grigoriev I.V."/>
            <person name="Vagvolgyi C."/>
            <person name="Papp T."/>
            <person name="Martin F.M."/>
            <person name="Miettinen O."/>
            <person name="Hibbett D.S."/>
            <person name="Nagy L.G."/>
        </authorList>
    </citation>
    <scope>NUCLEOTIDE SEQUENCE [LARGE SCALE GENOMIC DNA]</scope>
    <source>
        <strain evidence="3 4">CBS 166.37</strain>
    </source>
</reference>
<accession>A0A5C3MHS3</accession>
<feature type="region of interest" description="Disordered" evidence="1">
    <location>
        <begin position="105"/>
        <end position="175"/>
    </location>
</feature>
<feature type="region of interest" description="Disordered" evidence="1">
    <location>
        <begin position="344"/>
        <end position="399"/>
    </location>
</feature>